<feature type="domain" description="NERD" evidence="1">
    <location>
        <begin position="40"/>
        <end position="152"/>
    </location>
</feature>
<name>A0ABQ4KJT4_9BACI</name>
<dbReference type="PROSITE" id="PS50965">
    <property type="entry name" value="NERD"/>
    <property type="match status" value="1"/>
</dbReference>
<evidence type="ECO:0000259" key="1">
    <source>
        <dbReference type="PROSITE" id="PS50965"/>
    </source>
</evidence>
<evidence type="ECO:0000313" key="3">
    <source>
        <dbReference type="Proteomes" id="UP000679950"/>
    </source>
</evidence>
<comment type="caution">
    <text evidence="2">The sequence shown here is derived from an EMBL/GenBank/DDBJ whole genome shotgun (WGS) entry which is preliminary data.</text>
</comment>
<dbReference type="EMBL" id="BORB01000014">
    <property type="protein sequence ID" value="GIN57719.1"/>
    <property type="molecule type" value="Genomic_DNA"/>
</dbReference>
<keyword evidence="3" id="KW-1185">Reference proteome</keyword>
<proteinExistence type="predicted"/>
<gene>
    <name evidence="2" type="ORF">J8TS2_20380</name>
</gene>
<accession>A0ABQ4KJT4</accession>
<dbReference type="Pfam" id="PF08378">
    <property type="entry name" value="NERD"/>
    <property type="match status" value="1"/>
</dbReference>
<reference evidence="2 3" key="1">
    <citation type="submission" date="2021-03" db="EMBL/GenBank/DDBJ databases">
        <title>Antimicrobial resistance genes in bacteria isolated from Japanese honey, and their potential for conferring macrolide and lincosamide resistance in the American foulbrood pathogen Paenibacillus larvae.</title>
        <authorList>
            <person name="Okamoto M."/>
            <person name="Kumagai M."/>
            <person name="Kanamori H."/>
            <person name="Takamatsu D."/>
        </authorList>
    </citation>
    <scope>NUCLEOTIDE SEQUENCE [LARGE SCALE GENOMIC DNA]</scope>
    <source>
        <strain evidence="2 3">J8TS2</strain>
    </source>
</reference>
<sequence>MSTKPHRKPLPPKELAIFQSLLPRMELSPQEKQHYENLKKGYEGELAFYSLLQQTGLKDQLILYDLLLQANQTEFQIDSLLMQRKKIFMFEIKNYEGDFYFQQDQWYVATTRKEIRNPLLQLKRSEFLLRQLLQNWGHDVSIESYIIFINPEFTLYHAPLNQPMIFPTQLKRFIEKLTTSTTAVTQKQIKMAEQFVKNHQDQSIFERLPQYKHEQLTKGILCSTCTSLLTPFTYKKLRCEKCGCEEDLEAAVMQSLEEFHLLFPDRKITTNAIHEWCGFILSKKTIRRILTKHLTLVKRAKASHFLYKQ</sequence>
<organism evidence="2 3">
    <name type="scientific">Lederbergia ruris</name>
    <dbReference type="NCBI Taxonomy" id="217495"/>
    <lineage>
        <taxon>Bacteria</taxon>
        <taxon>Bacillati</taxon>
        <taxon>Bacillota</taxon>
        <taxon>Bacilli</taxon>
        <taxon>Bacillales</taxon>
        <taxon>Bacillaceae</taxon>
        <taxon>Lederbergia</taxon>
    </lineage>
</organism>
<evidence type="ECO:0000313" key="2">
    <source>
        <dbReference type="EMBL" id="GIN57719.1"/>
    </source>
</evidence>
<dbReference type="InterPro" id="IPR011528">
    <property type="entry name" value="NERD"/>
</dbReference>
<protein>
    <recommendedName>
        <fullName evidence="1">NERD domain-containing protein</fullName>
    </recommendedName>
</protein>
<dbReference type="RefSeq" id="WP_158321378.1">
    <property type="nucleotide sequence ID" value="NZ_BORB01000014.1"/>
</dbReference>
<dbReference type="Proteomes" id="UP000679950">
    <property type="component" value="Unassembled WGS sequence"/>
</dbReference>